<dbReference type="AlphaFoldDB" id="A0A0F9GU33"/>
<proteinExistence type="predicted"/>
<organism evidence="1">
    <name type="scientific">marine sediment metagenome</name>
    <dbReference type="NCBI Taxonomy" id="412755"/>
    <lineage>
        <taxon>unclassified sequences</taxon>
        <taxon>metagenomes</taxon>
        <taxon>ecological metagenomes</taxon>
    </lineage>
</organism>
<comment type="caution">
    <text evidence="1">The sequence shown here is derived from an EMBL/GenBank/DDBJ whole genome shotgun (WGS) entry which is preliminary data.</text>
</comment>
<reference evidence="1" key="1">
    <citation type="journal article" date="2015" name="Nature">
        <title>Complex archaea that bridge the gap between prokaryotes and eukaryotes.</title>
        <authorList>
            <person name="Spang A."/>
            <person name="Saw J.H."/>
            <person name="Jorgensen S.L."/>
            <person name="Zaremba-Niedzwiedzka K."/>
            <person name="Martijn J."/>
            <person name="Lind A.E."/>
            <person name="van Eijk R."/>
            <person name="Schleper C."/>
            <person name="Guy L."/>
            <person name="Ettema T.J."/>
        </authorList>
    </citation>
    <scope>NUCLEOTIDE SEQUENCE</scope>
</reference>
<evidence type="ECO:0000313" key="1">
    <source>
        <dbReference type="EMBL" id="KKL72870.1"/>
    </source>
</evidence>
<gene>
    <name evidence="1" type="ORF">LCGC14_2080600</name>
</gene>
<accession>A0A0F9GU33</accession>
<protein>
    <submittedName>
        <fullName evidence="1">Uncharacterized protein</fullName>
    </submittedName>
</protein>
<sequence length="147" mass="16927">MRRSFKVSKRGVDPIEVSMDLPENLSDPLWEGVVSNPDEDINDLALQQLVVKAQAGARNHLDKGVEAVQRFVDGMTSEERMLVVLRSELYDGRWEEMTDDLQARLAGRPYIFKLAHRIADDLARIERLRVFEQRLRIDLGEYVAMES</sequence>
<name>A0A0F9GU33_9ZZZZ</name>
<dbReference type="EMBL" id="LAZR01025135">
    <property type="protein sequence ID" value="KKL72870.1"/>
    <property type="molecule type" value="Genomic_DNA"/>
</dbReference>